<dbReference type="InterPro" id="IPR036873">
    <property type="entry name" value="Rhodanese-like_dom_sf"/>
</dbReference>
<sequence>MTFILDNWYLIFLALASGAMLLVPTLRGGMAGGVTAAQAVQLINREKAVVIDVCEPAEFAAGHAGGAKNVPLAQLQERLPQVVKNKAVPVILVCAKGARASRAAAVAKGLGYERVQPLAGGLAAWREAGMPVEKG</sequence>
<dbReference type="CDD" id="cd00158">
    <property type="entry name" value="RHOD"/>
    <property type="match status" value="1"/>
</dbReference>
<accession>A0A1G9RJC3</accession>
<evidence type="ECO:0000259" key="1">
    <source>
        <dbReference type="PROSITE" id="PS50206"/>
    </source>
</evidence>
<dbReference type="Gene3D" id="3.40.250.10">
    <property type="entry name" value="Rhodanese-like domain"/>
    <property type="match status" value="1"/>
</dbReference>
<feature type="domain" description="Rhodanese" evidence="1">
    <location>
        <begin position="44"/>
        <end position="134"/>
    </location>
</feature>
<dbReference type="STRING" id="1527607.SAMN05428957_103305"/>
<name>A0A1G9RJC3_9BURK</name>
<organism evidence="2 3">
    <name type="scientific">Oryzisolibacter propanilivorax</name>
    <dbReference type="NCBI Taxonomy" id="1527607"/>
    <lineage>
        <taxon>Bacteria</taxon>
        <taxon>Pseudomonadati</taxon>
        <taxon>Pseudomonadota</taxon>
        <taxon>Betaproteobacteria</taxon>
        <taxon>Burkholderiales</taxon>
        <taxon>Comamonadaceae</taxon>
        <taxon>Oryzisolibacter</taxon>
    </lineage>
</organism>
<gene>
    <name evidence="2" type="ORF">SAMN05428957_103305</name>
</gene>
<reference evidence="3" key="1">
    <citation type="submission" date="2016-10" db="EMBL/GenBank/DDBJ databases">
        <authorList>
            <person name="Varghese N."/>
            <person name="Submissions S."/>
        </authorList>
    </citation>
    <scope>NUCLEOTIDE SEQUENCE [LARGE SCALE GENOMIC DNA]</scope>
    <source>
        <strain evidence="3">EPL6</strain>
    </source>
</reference>
<dbReference type="InterPro" id="IPR050229">
    <property type="entry name" value="GlpE_sulfurtransferase"/>
</dbReference>
<dbReference type="RefSeq" id="WP_091568264.1">
    <property type="nucleotide sequence ID" value="NZ_FNHP01000003.1"/>
</dbReference>
<dbReference type="SMART" id="SM00450">
    <property type="entry name" value="RHOD"/>
    <property type="match status" value="1"/>
</dbReference>
<dbReference type="InterPro" id="IPR001763">
    <property type="entry name" value="Rhodanese-like_dom"/>
</dbReference>
<dbReference type="Proteomes" id="UP000198552">
    <property type="component" value="Unassembled WGS sequence"/>
</dbReference>
<proteinExistence type="predicted"/>
<dbReference type="PANTHER" id="PTHR43031">
    <property type="entry name" value="FAD-DEPENDENT OXIDOREDUCTASE"/>
    <property type="match status" value="1"/>
</dbReference>
<evidence type="ECO:0000313" key="3">
    <source>
        <dbReference type="Proteomes" id="UP000198552"/>
    </source>
</evidence>
<protein>
    <submittedName>
        <fullName evidence="2">Rhodanese-related sulfurtransferase</fullName>
    </submittedName>
</protein>
<keyword evidence="3" id="KW-1185">Reference proteome</keyword>
<evidence type="ECO:0000313" key="2">
    <source>
        <dbReference type="EMBL" id="SDM23160.1"/>
    </source>
</evidence>
<dbReference type="AlphaFoldDB" id="A0A1G9RJC3"/>
<dbReference type="Pfam" id="PF00581">
    <property type="entry name" value="Rhodanese"/>
    <property type="match status" value="1"/>
</dbReference>
<dbReference type="EMBL" id="FNHP01000003">
    <property type="protein sequence ID" value="SDM23160.1"/>
    <property type="molecule type" value="Genomic_DNA"/>
</dbReference>
<dbReference type="PANTHER" id="PTHR43031:SF18">
    <property type="entry name" value="RHODANESE-RELATED SULFURTRANSFERASES"/>
    <property type="match status" value="1"/>
</dbReference>
<dbReference type="OrthoDB" id="1445766at2"/>
<keyword evidence="2" id="KW-0808">Transferase</keyword>
<dbReference type="SUPFAM" id="SSF52821">
    <property type="entry name" value="Rhodanese/Cell cycle control phosphatase"/>
    <property type="match status" value="1"/>
</dbReference>
<dbReference type="PROSITE" id="PS50206">
    <property type="entry name" value="RHODANESE_3"/>
    <property type="match status" value="1"/>
</dbReference>
<dbReference type="GO" id="GO:0016740">
    <property type="term" value="F:transferase activity"/>
    <property type="evidence" value="ECO:0007669"/>
    <property type="project" value="UniProtKB-KW"/>
</dbReference>